<feature type="domain" description="PIN" evidence="1">
    <location>
        <begin position="14"/>
        <end position="128"/>
    </location>
</feature>
<dbReference type="EMBL" id="JACZZA010000001">
    <property type="protein sequence ID" value="MBE1158896.1"/>
    <property type="molecule type" value="Genomic_DNA"/>
</dbReference>
<dbReference type="RefSeq" id="WP_192553759.1">
    <property type="nucleotide sequence ID" value="NZ_JACZZA010000001.1"/>
</dbReference>
<organism evidence="2 3">
    <name type="scientific">Dyella acidiphila</name>
    <dbReference type="NCBI Taxonomy" id="2775866"/>
    <lineage>
        <taxon>Bacteria</taxon>
        <taxon>Pseudomonadati</taxon>
        <taxon>Pseudomonadota</taxon>
        <taxon>Gammaproteobacteria</taxon>
        <taxon>Lysobacterales</taxon>
        <taxon>Rhodanobacteraceae</taxon>
        <taxon>Dyella</taxon>
    </lineage>
</organism>
<gene>
    <name evidence="2" type="ORF">IGX34_00770</name>
</gene>
<dbReference type="PANTHER" id="PTHR34610:SF3">
    <property type="entry name" value="SSL7007 PROTEIN"/>
    <property type="match status" value="1"/>
</dbReference>
<dbReference type="SUPFAM" id="SSF88723">
    <property type="entry name" value="PIN domain-like"/>
    <property type="match status" value="1"/>
</dbReference>
<dbReference type="Proteomes" id="UP000651010">
    <property type="component" value="Unassembled WGS sequence"/>
</dbReference>
<dbReference type="InterPro" id="IPR002716">
    <property type="entry name" value="PIN_dom"/>
</dbReference>
<keyword evidence="3" id="KW-1185">Reference proteome</keyword>
<protein>
    <submittedName>
        <fullName evidence="2">PIN domain-containing protein</fullName>
    </submittedName>
</protein>
<dbReference type="Pfam" id="PF13470">
    <property type="entry name" value="PIN_3"/>
    <property type="match status" value="1"/>
</dbReference>
<evidence type="ECO:0000313" key="3">
    <source>
        <dbReference type="Proteomes" id="UP000651010"/>
    </source>
</evidence>
<dbReference type="InterPro" id="IPR029060">
    <property type="entry name" value="PIN-like_dom_sf"/>
</dbReference>
<evidence type="ECO:0000259" key="1">
    <source>
        <dbReference type="Pfam" id="PF13470"/>
    </source>
</evidence>
<proteinExistence type="predicted"/>
<name>A0ABR9G4E5_9GAMM</name>
<comment type="caution">
    <text evidence="2">The sequence shown here is derived from an EMBL/GenBank/DDBJ whole genome shotgun (WGS) entry which is preliminary data.</text>
</comment>
<accession>A0ABR9G4E5</accession>
<dbReference type="InterPro" id="IPR002850">
    <property type="entry name" value="PIN_toxin-like"/>
</dbReference>
<evidence type="ECO:0000313" key="2">
    <source>
        <dbReference type="EMBL" id="MBE1158896.1"/>
    </source>
</evidence>
<reference evidence="2 3" key="1">
    <citation type="submission" date="2020-09" db="EMBL/GenBank/DDBJ databases">
        <title>Dyella sp. 7MK23 isolated from forest soil.</title>
        <authorList>
            <person name="Fu J."/>
        </authorList>
    </citation>
    <scope>NUCLEOTIDE SEQUENCE [LARGE SCALE GENOMIC DNA]</scope>
    <source>
        <strain evidence="2 3">7MK23</strain>
    </source>
</reference>
<dbReference type="PANTHER" id="PTHR34610">
    <property type="entry name" value="SSL7007 PROTEIN"/>
    <property type="match status" value="1"/>
</dbReference>
<sequence>MPEPGDAKSPAAPRLVPDTNVCLDLFVFDDPQCAALFAAVRAGEIELVTREDCRAEWQAVLAYQALKLSPERQAAAAVQFDTWVRCMPAASALPPDGVVLPRCRDGDDQKFLELAQQCAAAALLTRDDALLRLARRTQREGLFRILPPALWQAAISPA</sequence>